<feature type="chain" id="PRO_5019430988" description="DUF3048 domain-containing protein" evidence="2">
    <location>
        <begin position="40"/>
        <end position="372"/>
    </location>
</feature>
<dbReference type="RefSeq" id="WP_307720311.1">
    <property type="nucleotide sequence ID" value="NZ_BHYL01000241.1"/>
</dbReference>
<accession>A0A401V2P3</accession>
<gene>
    <name evidence="5" type="ORF">CTKZ_27420</name>
</gene>
<comment type="caution">
    <text evidence="5">The sequence shown here is derived from an EMBL/GenBank/DDBJ whole genome shotgun (WGS) entry which is preliminary data.</text>
</comment>
<feature type="region of interest" description="Disordered" evidence="1">
    <location>
        <begin position="1"/>
        <end position="23"/>
    </location>
</feature>
<dbReference type="Proteomes" id="UP000288246">
    <property type="component" value="Unassembled WGS sequence"/>
</dbReference>
<feature type="region of interest" description="Disordered" evidence="1">
    <location>
        <begin position="44"/>
        <end position="85"/>
    </location>
</feature>
<dbReference type="InterPro" id="IPR035328">
    <property type="entry name" value="DUF3048_C"/>
</dbReference>
<feature type="domain" description="DUF3048" evidence="4">
    <location>
        <begin position="246"/>
        <end position="359"/>
    </location>
</feature>
<evidence type="ECO:0000313" key="5">
    <source>
        <dbReference type="EMBL" id="GCD21180.1"/>
    </source>
</evidence>
<keyword evidence="2" id="KW-0732">Signal</keyword>
<evidence type="ECO:0000259" key="3">
    <source>
        <dbReference type="Pfam" id="PF11258"/>
    </source>
</evidence>
<evidence type="ECO:0000313" key="6">
    <source>
        <dbReference type="Proteomes" id="UP000288246"/>
    </source>
</evidence>
<evidence type="ECO:0000256" key="2">
    <source>
        <dbReference type="SAM" id="SignalP"/>
    </source>
</evidence>
<protein>
    <recommendedName>
        <fullName evidence="7">DUF3048 domain-containing protein</fullName>
    </recommendedName>
</protein>
<dbReference type="InterPro" id="IPR023158">
    <property type="entry name" value="YerB-like_sf"/>
</dbReference>
<keyword evidence="6" id="KW-1185">Reference proteome</keyword>
<feature type="signal peptide" evidence="2">
    <location>
        <begin position="1"/>
        <end position="39"/>
    </location>
</feature>
<sequence length="372" mass="38481">MTRTTQGTTTRGTTAGPRRRGRATLRWSLPLVGAVLALAACGTAAEQTPPPTPVTERPSIAPDKGAAPAPVVPPTWPLTGVPGEPAQRPALGVKVENTAVARPQTGLEQADVVWETIVEFEVSRLIAVFHSQVPAEVGPIRSVRPMDPVILAPTHGLLVFSGGQPGILALVEDSGLQMISHDAGADGLYRTRDRAAPHNVYGTPEVFWAQADANHQAPPGEQFTFARSADRAAAVAGGTPATTLDFRLSAASNPRWSWDAGSGTWLRSEGQSPANARSGARLSAVNVVSVTAAHPSTQFGAQGGAPVPTYELVGSGDGVVATGGKTVAVRWQKDAQDAPLRLFLADGRPADLAPGNTWVELVPAGSGSLTVG</sequence>
<proteinExistence type="predicted"/>
<feature type="compositionally biased region" description="Low complexity" evidence="1">
    <location>
        <begin position="1"/>
        <end position="16"/>
    </location>
</feature>
<dbReference type="SUPFAM" id="SSF159774">
    <property type="entry name" value="YerB-like"/>
    <property type="match status" value="1"/>
</dbReference>
<dbReference type="Pfam" id="PF17479">
    <property type="entry name" value="DUF3048_C"/>
    <property type="match status" value="1"/>
</dbReference>
<dbReference type="AlphaFoldDB" id="A0A401V2P3"/>
<dbReference type="Pfam" id="PF11258">
    <property type="entry name" value="DUF3048"/>
    <property type="match status" value="1"/>
</dbReference>
<evidence type="ECO:0008006" key="7">
    <source>
        <dbReference type="Google" id="ProtNLM"/>
    </source>
</evidence>
<organism evidence="5 6">
    <name type="scientific">Cellulomonas algicola</name>
    <dbReference type="NCBI Taxonomy" id="2071633"/>
    <lineage>
        <taxon>Bacteria</taxon>
        <taxon>Bacillati</taxon>
        <taxon>Actinomycetota</taxon>
        <taxon>Actinomycetes</taxon>
        <taxon>Micrococcales</taxon>
        <taxon>Cellulomonadaceae</taxon>
        <taxon>Cellulomonas</taxon>
    </lineage>
</organism>
<dbReference type="InterPro" id="IPR021416">
    <property type="entry name" value="DUF3048_N"/>
</dbReference>
<feature type="domain" description="DUF3048" evidence="3">
    <location>
        <begin position="78"/>
        <end position="214"/>
    </location>
</feature>
<name>A0A401V2P3_9CELL</name>
<evidence type="ECO:0000256" key="1">
    <source>
        <dbReference type="SAM" id="MobiDB-lite"/>
    </source>
</evidence>
<evidence type="ECO:0000259" key="4">
    <source>
        <dbReference type="Pfam" id="PF17479"/>
    </source>
</evidence>
<dbReference type="EMBL" id="BHYL01000241">
    <property type="protein sequence ID" value="GCD21180.1"/>
    <property type="molecule type" value="Genomic_DNA"/>
</dbReference>
<reference evidence="5 6" key="1">
    <citation type="submission" date="2018-11" db="EMBL/GenBank/DDBJ databases">
        <title>Draft genome sequence of Cellulomonas takizawaensis strain TKZ-21.</title>
        <authorList>
            <person name="Yamamura H."/>
            <person name="Hayashi T."/>
            <person name="Hamada M."/>
            <person name="Serisawa Y."/>
            <person name="Matsuyama K."/>
            <person name="Nakagawa Y."/>
            <person name="Otoguro M."/>
            <person name="Yanagida F."/>
            <person name="Hayakawa M."/>
        </authorList>
    </citation>
    <scope>NUCLEOTIDE SEQUENCE [LARGE SCALE GENOMIC DNA]</scope>
    <source>
        <strain evidence="5 6">TKZ-21</strain>
    </source>
</reference>
<dbReference type="Gene3D" id="3.50.90.10">
    <property type="entry name" value="YerB-like"/>
    <property type="match status" value="1"/>
</dbReference>